<dbReference type="RefSeq" id="WP_171627380.1">
    <property type="nucleotide sequence ID" value="NZ_JABBPG010000008.1"/>
</dbReference>
<keyword evidence="1" id="KW-0732">Signal</keyword>
<protein>
    <submittedName>
        <fullName evidence="2">Uncharacterized protein</fullName>
    </submittedName>
</protein>
<gene>
    <name evidence="2" type="ORF">HG263_17475</name>
</gene>
<comment type="caution">
    <text evidence="2">The sequence shown here is derived from an EMBL/GenBank/DDBJ whole genome shotgun (WGS) entry which is preliminary data.</text>
</comment>
<proteinExistence type="predicted"/>
<reference evidence="2 3" key="1">
    <citation type="submission" date="2020-04" db="EMBL/GenBank/DDBJ databases">
        <title>Pseudoalteromonas caenipelagi sp. nov., isolated from a tidal flat.</title>
        <authorList>
            <person name="Park S."/>
            <person name="Yoon J.-H."/>
        </authorList>
    </citation>
    <scope>NUCLEOTIDE SEQUENCE [LARGE SCALE GENOMIC DNA]</scope>
    <source>
        <strain evidence="2 3">JBTF-M23</strain>
    </source>
</reference>
<sequence length="100" mass="10882">MYKYILALSLACSSCAFASSKIKQVELDNGVVVILPNIVRNDSPCTTQSWGLDMSQEQDHALYGLILTAVAMAKPVTIEGTQVCIGNGRYERISKVSIKD</sequence>
<organism evidence="2 3">
    <name type="scientific">Pseudoalteromonas caenipelagi</name>
    <dbReference type="NCBI Taxonomy" id="2726988"/>
    <lineage>
        <taxon>Bacteria</taxon>
        <taxon>Pseudomonadati</taxon>
        <taxon>Pseudomonadota</taxon>
        <taxon>Gammaproteobacteria</taxon>
        <taxon>Alteromonadales</taxon>
        <taxon>Pseudoalteromonadaceae</taxon>
        <taxon>Pseudoalteromonas</taxon>
    </lineage>
</organism>
<feature type="chain" id="PRO_5032591293" evidence="1">
    <location>
        <begin position="19"/>
        <end position="100"/>
    </location>
</feature>
<dbReference type="EMBL" id="JABBPG010000008">
    <property type="protein sequence ID" value="NOU52323.1"/>
    <property type="molecule type" value="Genomic_DNA"/>
</dbReference>
<dbReference type="Proteomes" id="UP000586305">
    <property type="component" value="Unassembled WGS sequence"/>
</dbReference>
<name>A0A849VIM1_9GAMM</name>
<evidence type="ECO:0000313" key="3">
    <source>
        <dbReference type="Proteomes" id="UP000586305"/>
    </source>
</evidence>
<keyword evidence="3" id="KW-1185">Reference proteome</keyword>
<accession>A0A849VIM1</accession>
<feature type="signal peptide" evidence="1">
    <location>
        <begin position="1"/>
        <end position="18"/>
    </location>
</feature>
<evidence type="ECO:0000256" key="1">
    <source>
        <dbReference type="SAM" id="SignalP"/>
    </source>
</evidence>
<evidence type="ECO:0000313" key="2">
    <source>
        <dbReference type="EMBL" id="NOU52323.1"/>
    </source>
</evidence>
<dbReference type="AlphaFoldDB" id="A0A849VIM1"/>